<evidence type="ECO:0008006" key="3">
    <source>
        <dbReference type="Google" id="ProtNLM"/>
    </source>
</evidence>
<evidence type="ECO:0000313" key="2">
    <source>
        <dbReference type="EMBL" id="GFA37412.1"/>
    </source>
</evidence>
<name>A0A699JH96_TANCI</name>
<sequence>KDVQAAVVDKPRGTRKKRKAASGASGSNLPLKNLKEDHDTSGDTDASTAGKSLTALQGLLERSTLAAEVGVVAVATVPFVTSSMTLTPEREGNAEVTFIARSPIPPPPVVTAAVAGIAPVLGVGTESAIQSIFHDFASSSVIYVPKWNVINDSALDDPEVCRNMINQLAPSGFFSQLRGMDYDQLFAEFNVGAARQTCLSAEVSQVSVVEVAEAARVSQLNSLKGRTITLEAKKSTLEGQIAALKSAAITKDTELADNLTDQVSLLETTCSGLYDQLSSYKLFKERYEAVQDEYVKILSDHAVDFDFELMGMAVDIC</sequence>
<organism evidence="2">
    <name type="scientific">Tanacetum cinerariifolium</name>
    <name type="common">Dalmatian daisy</name>
    <name type="synonym">Chrysanthemum cinerariifolium</name>
    <dbReference type="NCBI Taxonomy" id="118510"/>
    <lineage>
        <taxon>Eukaryota</taxon>
        <taxon>Viridiplantae</taxon>
        <taxon>Streptophyta</taxon>
        <taxon>Embryophyta</taxon>
        <taxon>Tracheophyta</taxon>
        <taxon>Spermatophyta</taxon>
        <taxon>Magnoliopsida</taxon>
        <taxon>eudicotyledons</taxon>
        <taxon>Gunneridae</taxon>
        <taxon>Pentapetalae</taxon>
        <taxon>asterids</taxon>
        <taxon>campanulids</taxon>
        <taxon>Asterales</taxon>
        <taxon>Asteraceae</taxon>
        <taxon>Asteroideae</taxon>
        <taxon>Anthemideae</taxon>
        <taxon>Anthemidinae</taxon>
        <taxon>Tanacetum</taxon>
    </lineage>
</organism>
<reference evidence="2" key="1">
    <citation type="journal article" date="2019" name="Sci. Rep.">
        <title>Draft genome of Tanacetum cinerariifolium, the natural source of mosquito coil.</title>
        <authorList>
            <person name="Yamashiro T."/>
            <person name="Shiraishi A."/>
            <person name="Satake H."/>
            <person name="Nakayama K."/>
        </authorList>
    </citation>
    <scope>NUCLEOTIDE SEQUENCE</scope>
</reference>
<accession>A0A699JH96</accession>
<gene>
    <name evidence="2" type="ORF">Tci_609384</name>
</gene>
<feature type="region of interest" description="Disordered" evidence="1">
    <location>
        <begin position="1"/>
        <end position="48"/>
    </location>
</feature>
<dbReference type="AlphaFoldDB" id="A0A699JH96"/>
<evidence type="ECO:0000256" key="1">
    <source>
        <dbReference type="SAM" id="MobiDB-lite"/>
    </source>
</evidence>
<comment type="caution">
    <text evidence="2">The sequence shown here is derived from an EMBL/GenBank/DDBJ whole genome shotgun (WGS) entry which is preliminary data.</text>
</comment>
<feature type="non-terminal residue" evidence="2">
    <location>
        <position position="1"/>
    </location>
</feature>
<protein>
    <recommendedName>
        <fullName evidence="3">Transposase (Putative), gypsy type</fullName>
    </recommendedName>
</protein>
<dbReference type="EMBL" id="BKCJ010413087">
    <property type="protein sequence ID" value="GFA37412.1"/>
    <property type="molecule type" value="Genomic_DNA"/>
</dbReference>
<proteinExistence type="predicted"/>